<dbReference type="EMBL" id="AZHX01000023">
    <property type="protein sequence ID" value="ETX09233.1"/>
    <property type="molecule type" value="Genomic_DNA"/>
</dbReference>
<organism evidence="4 5">
    <name type="scientific">Candidatus Entotheonella gemina</name>
    <dbReference type="NCBI Taxonomy" id="1429439"/>
    <lineage>
        <taxon>Bacteria</taxon>
        <taxon>Pseudomonadati</taxon>
        <taxon>Nitrospinota/Tectimicrobiota group</taxon>
        <taxon>Candidatus Tectimicrobiota</taxon>
        <taxon>Candidatus Entotheonellia</taxon>
        <taxon>Candidatus Entotheonellales</taxon>
        <taxon>Candidatus Entotheonellaceae</taxon>
        <taxon>Candidatus Entotheonella</taxon>
    </lineage>
</organism>
<evidence type="ECO:0000256" key="1">
    <source>
        <dbReference type="ARBA" id="ARBA00022553"/>
    </source>
</evidence>
<feature type="domain" description="Response regulatory" evidence="3">
    <location>
        <begin position="13"/>
        <end position="127"/>
    </location>
</feature>
<keyword evidence="1 2" id="KW-0597">Phosphoprotein</keyword>
<gene>
    <name evidence="4" type="ORF">ETSY2_00675</name>
</gene>
<evidence type="ECO:0000259" key="3">
    <source>
        <dbReference type="PROSITE" id="PS50110"/>
    </source>
</evidence>
<dbReference type="GO" id="GO:0000160">
    <property type="term" value="P:phosphorelay signal transduction system"/>
    <property type="evidence" value="ECO:0007669"/>
    <property type="project" value="InterPro"/>
</dbReference>
<dbReference type="PANTHER" id="PTHR44591:SF3">
    <property type="entry name" value="RESPONSE REGULATORY DOMAIN-CONTAINING PROTEIN"/>
    <property type="match status" value="1"/>
</dbReference>
<accession>W4MGB1</accession>
<dbReference type="HOGENOM" id="CLU_000445_69_8_7"/>
<dbReference type="SUPFAM" id="SSF52172">
    <property type="entry name" value="CheY-like"/>
    <property type="match status" value="1"/>
</dbReference>
<evidence type="ECO:0000313" key="4">
    <source>
        <dbReference type="EMBL" id="ETX09233.1"/>
    </source>
</evidence>
<dbReference type="SMART" id="SM00448">
    <property type="entry name" value="REC"/>
    <property type="match status" value="1"/>
</dbReference>
<proteinExistence type="predicted"/>
<dbReference type="InterPro" id="IPR011006">
    <property type="entry name" value="CheY-like_superfamily"/>
</dbReference>
<comment type="caution">
    <text evidence="4">The sequence shown here is derived from an EMBL/GenBank/DDBJ whole genome shotgun (WGS) entry which is preliminary data.</text>
</comment>
<sequence length="130" mass="14473">MSGAHDIQRGKRQVLIVDDDESIRSLLNLYFEQAGYEAATAETGEYALERFEVGRFHLVMLDYYMPGMNGLEAASAMHVRDPGVMIVLITGMAHALAHVDLAPTGIIRIFSKPFDICEIADWLQSLSELD</sequence>
<dbReference type="Proteomes" id="UP000019140">
    <property type="component" value="Unassembled WGS sequence"/>
</dbReference>
<name>W4MGB1_9BACT</name>
<dbReference type="Pfam" id="PF00072">
    <property type="entry name" value="Response_reg"/>
    <property type="match status" value="1"/>
</dbReference>
<dbReference type="PROSITE" id="PS50110">
    <property type="entry name" value="RESPONSE_REGULATORY"/>
    <property type="match status" value="1"/>
</dbReference>
<feature type="modified residue" description="4-aspartylphosphate" evidence="2">
    <location>
        <position position="62"/>
    </location>
</feature>
<dbReference type="InterPro" id="IPR050595">
    <property type="entry name" value="Bact_response_regulator"/>
</dbReference>
<evidence type="ECO:0000256" key="2">
    <source>
        <dbReference type="PROSITE-ProRule" id="PRU00169"/>
    </source>
</evidence>
<reference evidence="4 5" key="1">
    <citation type="journal article" date="2014" name="Nature">
        <title>An environmental bacterial taxon with a large and distinct metabolic repertoire.</title>
        <authorList>
            <person name="Wilson M.C."/>
            <person name="Mori T."/>
            <person name="Ruckert C."/>
            <person name="Uria A.R."/>
            <person name="Helf M.J."/>
            <person name="Takada K."/>
            <person name="Gernert C."/>
            <person name="Steffens U.A."/>
            <person name="Heycke N."/>
            <person name="Schmitt S."/>
            <person name="Rinke C."/>
            <person name="Helfrich E.J."/>
            <person name="Brachmann A.O."/>
            <person name="Gurgui C."/>
            <person name="Wakimoto T."/>
            <person name="Kracht M."/>
            <person name="Crusemann M."/>
            <person name="Hentschel U."/>
            <person name="Abe I."/>
            <person name="Matsunaga S."/>
            <person name="Kalinowski J."/>
            <person name="Takeyama H."/>
            <person name="Piel J."/>
        </authorList>
    </citation>
    <scope>NUCLEOTIDE SEQUENCE [LARGE SCALE GENOMIC DNA]</scope>
    <source>
        <strain evidence="5">TSY2</strain>
    </source>
</reference>
<evidence type="ECO:0000313" key="5">
    <source>
        <dbReference type="Proteomes" id="UP000019140"/>
    </source>
</evidence>
<protein>
    <recommendedName>
        <fullName evidence="3">Response regulatory domain-containing protein</fullName>
    </recommendedName>
</protein>
<dbReference type="InterPro" id="IPR001789">
    <property type="entry name" value="Sig_transdc_resp-reg_receiver"/>
</dbReference>
<keyword evidence="5" id="KW-1185">Reference proteome</keyword>
<dbReference type="Gene3D" id="3.40.50.2300">
    <property type="match status" value="1"/>
</dbReference>
<dbReference type="PANTHER" id="PTHR44591">
    <property type="entry name" value="STRESS RESPONSE REGULATOR PROTEIN 1"/>
    <property type="match status" value="1"/>
</dbReference>
<dbReference type="AlphaFoldDB" id="W4MGB1"/>